<sequence>MRLSTPKVLYTSFAFYTAVTSAQMPLLGEPASVVTLIETATQAIEFRPPGAIADLTLLQEIFETVIVSAFTESSTVQPITSPTNSSSSSSTPFIVPVATTPSLAQMTQKRALIIVLFAGSLIFALTISLVAKHLISQERRSAARRDIEAALAPDLAEDGPKPEVVVDRRRTSQPPAYPWKSMEASARRSSDSEFVASEDCPPPRYTVVEHSP</sequence>
<feature type="region of interest" description="Disordered" evidence="1">
    <location>
        <begin position="153"/>
        <end position="212"/>
    </location>
</feature>
<evidence type="ECO:0000256" key="1">
    <source>
        <dbReference type="SAM" id="MobiDB-lite"/>
    </source>
</evidence>
<name>A0AAD7FB02_9AGAR</name>
<dbReference type="AlphaFoldDB" id="A0AAD7FB02"/>
<keyword evidence="2" id="KW-1133">Transmembrane helix</keyword>
<organism evidence="3 4">
    <name type="scientific">Roridomyces roridus</name>
    <dbReference type="NCBI Taxonomy" id="1738132"/>
    <lineage>
        <taxon>Eukaryota</taxon>
        <taxon>Fungi</taxon>
        <taxon>Dikarya</taxon>
        <taxon>Basidiomycota</taxon>
        <taxon>Agaricomycotina</taxon>
        <taxon>Agaricomycetes</taxon>
        <taxon>Agaricomycetidae</taxon>
        <taxon>Agaricales</taxon>
        <taxon>Marasmiineae</taxon>
        <taxon>Mycenaceae</taxon>
        <taxon>Roridomyces</taxon>
    </lineage>
</organism>
<comment type="caution">
    <text evidence="3">The sequence shown here is derived from an EMBL/GenBank/DDBJ whole genome shotgun (WGS) entry which is preliminary data.</text>
</comment>
<keyword evidence="2" id="KW-0812">Transmembrane</keyword>
<protein>
    <recommendedName>
        <fullName evidence="5">Transmembrane protein</fullName>
    </recommendedName>
</protein>
<dbReference type="EMBL" id="JARKIF010000029">
    <property type="protein sequence ID" value="KAJ7613146.1"/>
    <property type="molecule type" value="Genomic_DNA"/>
</dbReference>
<gene>
    <name evidence="3" type="ORF">FB45DRAFT_1112892</name>
</gene>
<reference evidence="3" key="1">
    <citation type="submission" date="2023-03" db="EMBL/GenBank/DDBJ databases">
        <title>Massive genome expansion in bonnet fungi (Mycena s.s.) driven by repeated elements and novel gene families across ecological guilds.</title>
        <authorList>
            <consortium name="Lawrence Berkeley National Laboratory"/>
            <person name="Harder C.B."/>
            <person name="Miyauchi S."/>
            <person name="Viragh M."/>
            <person name="Kuo A."/>
            <person name="Thoen E."/>
            <person name="Andreopoulos B."/>
            <person name="Lu D."/>
            <person name="Skrede I."/>
            <person name="Drula E."/>
            <person name="Henrissat B."/>
            <person name="Morin E."/>
            <person name="Kohler A."/>
            <person name="Barry K."/>
            <person name="LaButti K."/>
            <person name="Morin E."/>
            <person name="Salamov A."/>
            <person name="Lipzen A."/>
            <person name="Mereny Z."/>
            <person name="Hegedus B."/>
            <person name="Baldrian P."/>
            <person name="Stursova M."/>
            <person name="Weitz H."/>
            <person name="Taylor A."/>
            <person name="Grigoriev I.V."/>
            <person name="Nagy L.G."/>
            <person name="Martin F."/>
            <person name="Kauserud H."/>
        </authorList>
    </citation>
    <scope>NUCLEOTIDE SEQUENCE</scope>
    <source>
        <strain evidence="3">9284</strain>
    </source>
</reference>
<evidence type="ECO:0000256" key="2">
    <source>
        <dbReference type="SAM" id="Phobius"/>
    </source>
</evidence>
<feature type="transmembrane region" description="Helical" evidence="2">
    <location>
        <begin position="111"/>
        <end position="135"/>
    </location>
</feature>
<evidence type="ECO:0000313" key="3">
    <source>
        <dbReference type="EMBL" id="KAJ7613146.1"/>
    </source>
</evidence>
<proteinExistence type="predicted"/>
<keyword evidence="2" id="KW-0472">Membrane</keyword>
<feature type="compositionally biased region" description="Basic and acidic residues" evidence="1">
    <location>
        <begin position="158"/>
        <end position="170"/>
    </location>
</feature>
<dbReference type="Proteomes" id="UP001221142">
    <property type="component" value="Unassembled WGS sequence"/>
</dbReference>
<accession>A0AAD7FB02</accession>
<evidence type="ECO:0000313" key="4">
    <source>
        <dbReference type="Proteomes" id="UP001221142"/>
    </source>
</evidence>
<keyword evidence="4" id="KW-1185">Reference proteome</keyword>
<evidence type="ECO:0008006" key="5">
    <source>
        <dbReference type="Google" id="ProtNLM"/>
    </source>
</evidence>